<protein>
    <submittedName>
        <fullName evidence="1">Oxidoreductase domain-containing protein</fullName>
    </submittedName>
</protein>
<evidence type="ECO:0000313" key="1">
    <source>
        <dbReference type="EMBL" id="KAI9433626.1"/>
    </source>
</evidence>
<sequence>MSQLIRWGILGTGRIAHKFASDLSHVPFAIVAAVGSRTKEAADAFAATYAIPRSHGSYEALAADPEVDVIYISTPHVLHYENTLLCLQHKKGVLCEKPFAMNRRQVTTMIDLARKQEVFLMEALWTRFLPHYQKLQELLAHGTIGEVSCVQANFGFRPADTAPIRLTDHALGGGTLLDIGIYNIFLVLGVLGKPDGITAAITRAANGIDEQCIAGFTYNNGAMAQLYSTFSATIPIEANIFGSKGNIKLTNRFNEPSSRLLLSADGIQYEEVPVLELPGWGYRYEAAHVTHCLQQGIKESPIMTFDDSLLLIDMLDKIREIVQLEYR</sequence>
<evidence type="ECO:0000313" key="2">
    <source>
        <dbReference type="Proteomes" id="UP001207468"/>
    </source>
</evidence>
<organism evidence="1 2">
    <name type="scientific">Russula earlei</name>
    <dbReference type="NCBI Taxonomy" id="71964"/>
    <lineage>
        <taxon>Eukaryota</taxon>
        <taxon>Fungi</taxon>
        <taxon>Dikarya</taxon>
        <taxon>Basidiomycota</taxon>
        <taxon>Agaricomycotina</taxon>
        <taxon>Agaricomycetes</taxon>
        <taxon>Russulales</taxon>
        <taxon>Russulaceae</taxon>
        <taxon>Russula</taxon>
    </lineage>
</organism>
<dbReference type="EMBL" id="JAGFNK010001219">
    <property type="protein sequence ID" value="KAI9433626.1"/>
    <property type="molecule type" value="Genomic_DNA"/>
</dbReference>
<keyword evidence="2" id="KW-1185">Reference proteome</keyword>
<dbReference type="Proteomes" id="UP001207468">
    <property type="component" value="Unassembled WGS sequence"/>
</dbReference>
<name>A0ACC0TSH6_9AGAM</name>
<proteinExistence type="predicted"/>
<gene>
    <name evidence="1" type="ORF">F5148DRAFT_990231</name>
</gene>
<accession>A0ACC0TSH6</accession>
<reference evidence="1" key="1">
    <citation type="submission" date="2021-03" db="EMBL/GenBank/DDBJ databases">
        <title>Evolutionary priming and transition to the ectomycorrhizal habit in an iconic lineage of mushroom-forming fungi: is preadaptation a requirement?</title>
        <authorList>
            <consortium name="DOE Joint Genome Institute"/>
            <person name="Looney B.P."/>
            <person name="Miyauchi S."/>
            <person name="Morin E."/>
            <person name="Drula E."/>
            <person name="Courty P.E."/>
            <person name="Chicoki N."/>
            <person name="Fauchery L."/>
            <person name="Kohler A."/>
            <person name="Kuo A."/>
            <person name="LaButti K."/>
            <person name="Pangilinan J."/>
            <person name="Lipzen A."/>
            <person name="Riley R."/>
            <person name="Andreopoulos W."/>
            <person name="He G."/>
            <person name="Johnson J."/>
            <person name="Barry K.W."/>
            <person name="Grigoriev I.V."/>
            <person name="Nagy L."/>
            <person name="Hibbett D."/>
            <person name="Henrissat B."/>
            <person name="Matheny P.B."/>
            <person name="Labbe J."/>
            <person name="Martin A.F."/>
        </authorList>
    </citation>
    <scope>NUCLEOTIDE SEQUENCE</scope>
    <source>
        <strain evidence="1">BPL698</strain>
    </source>
</reference>
<comment type="caution">
    <text evidence="1">The sequence shown here is derived from an EMBL/GenBank/DDBJ whole genome shotgun (WGS) entry which is preliminary data.</text>
</comment>